<dbReference type="EMBL" id="AGNK02001332">
    <property type="status" value="NOT_ANNOTATED_CDS"/>
    <property type="molecule type" value="Genomic_DNA"/>
</dbReference>
<evidence type="ECO:0000313" key="2">
    <source>
        <dbReference type="EnsemblPlants" id="KQL26601"/>
    </source>
</evidence>
<organism evidence="2 3">
    <name type="scientific">Setaria italica</name>
    <name type="common">Foxtail millet</name>
    <name type="synonym">Panicum italicum</name>
    <dbReference type="NCBI Taxonomy" id="4555"/>
    <lineage>
        <taxon>Eukaryota</taxon>
        <taxon>Viridiplantae</taxon>
        <taxon>Streptophyta</taxon>
        <taxon>Embryophyta</taxon>
        <taxon>Tracheophyta</taxon>
        <taxon>Spermatophyta</taxon>
        <taxon>Magnoliopsida</taxon>
        <taxon>Liliopsida</taxon>
        <taxon>Poales</taxon>
        <taxon>Poaceae</taxon>
        <taxon>PACMAD clade</taxon>
        <taxon>Panicoideae</taxon>
        <taxon>Panicodae</taxon>
        <taxon>Paniceae</taxon>
        <taxon>Cenchrinae</taxon>
        <taxon>Setaria</taxon>
    </lineage>
</organism>
<reference evidence="2" key="2">
    <citation type="submission" date="2018-08" db="UniProtKB">
        <authorList>
            <consortium name="EnsemblPlants"/>
        </authorList>
    </citation>
    <scope>IDENTIFICATION</scope>
    <source>
        <strain evidence="2">Yugu1</strain>
    </source>
</reference>
<name>K4A3S3_SETIT</name>
<dbReference type="OMA" id="QHILLML"/>
<reference evidence="3" key="1">
    <citation type="journal article" date="2012" name="Nat. Biotechnol.">
        <title>Reference genome sequence of the model plant Setaria.</title>
        <authorList>
            <person name="Bennetzen J.L."/>
            <person name="Schmutz J."/>
            <person name="Wang H."/>
            <person name="Percifield R."/>
            <person name="Hawkins J."/>
            <person name="Pontaroli A.C."/>
            <person name="Estep M."/>
            <person name="Feng L."/>
            <person name="Vaughn J.N."/>
            <person name="Grimwood J."/>
            <person name="Jenkins J."/>
            <person name="Barry K."/>
            <person name="Lindquist E."/>
            <person name="Hellsten U."/>
            <person name="Deshpande S."/>
            <person name="Wang X."/>
            <person name="Wu X."/>
            <person name="Mitros T."/>
            <person name="Triplett J."/>
            <person name="Yang X."/>
            <person name="Ye C.Y."/>
            <person name="Mauro-Herrera M."/>
            <person name="Wang L."/>
            <person name="Li P."/>
            <person name="Sharma M."/>
            <person name="Sharma R."/>
            <person name="Ronald P.C."/>
            <person name="Panaud O."/>
            <person name="Kellogg E.A."/>
            <person name="Brutnell T.P."/>
            <person name="Doust A.N."/>
            <person name="Tuskan G.A."/>
            <person name="Rokhsar D."/>
            <person name="Devos K.M."/>
        </authorList>
    </citation>
    <scope>NUCLEOTIDE SEQUENCE [LARGE SCALE GENOMIC DNA]</scope>
    <source>
        <strain evidence="3">cv. Yugu1</strain>
    </source>
</reference>
<accession>K4A3S3</accession>
<feature type="region of interest" description="Disordered" evidence="1">
    <location>
        <begin position="37"/>
        <end position="103"/>
    </location>
</feature>
<evidence type="ECO:0000313" key="3">
    <source>
        <dbReference type="Proteomes" id="UP000004995"/>
    </source>
</evidence>
<dbReference type="HOGENOM" id="CLU_2268480_0_0_1"/>
<dbReference type="EnsemblPlants" id="KQL26601">
    <property type="protein sequence ID" value="KQL26601"/>
    <property type="gene ID" value="SETIT_033526mg"/>
</dbReference>
<dbReference type="eggNOG" id="KOG2739">
    <property type="taxonomic scope" value="Eukaryota"/>
</dbReference>
<keyword evidence="3" id="KW-1185">Reference proteome</keyword>
<dbReference type="Gramene" id="KQL26601">
    <property type="protein sequence ID" value="KQL26601"/>
    <property type="gene ID" value="SETIT_033526mg"/>
</dbReference>
<evidence type="ECO:0000256" key="1">
    <source>
        <dbReference type="SAM" id="MobiDB-lite"/>
    </source>
</evidence>
<dbReference type="AlphaFoldDB" id="K4A3S3"/>
<dbReference type="STRING" id="4555.K4A3S3"/>
<sequence length="103" mass="11424">MEGKYTSLTMHPCKFLFLQDEDTEYLVQPIAQPQAMAIGSDFDAADPDDADEDRDEVDDDDEGATDQPSSSQGTKRKRDDDPSGSGDDSEDDGVEDLRPFKHH</sequence>
<proteinExistence type="predicted"/>
<dbReference type="Proteomes" id="UP000004995">
    <property type="component" value="Unassembled WGS sequence"/>
</dbReference>
<protein>
    <submittedName>
        <fullName evidence="2">Uncharacterized protein</fullName>
    </submittedName>
</protein>
<dbReference type="InParanoid" id="K4A3S3"/>
<feature type="compositionally biased region" description="Acidic residues" evidence="1">
    <location>
        <begin position="43"/>
        <end position="64"/>
    </location>
</feature>